<evidence type="ECO:0000256" key="2">
    <source>
        <dbReference type="ARBA" id="ARBA00022692"/>
    </source>
</evidence>
<keyword evidence="4 6" id="KW-0472">Membrane</keyword>
<evidence type="ECO:0000259" key="7">
    <source>
        <dbReference type="Pfam" id="PF06305"/>
    </source>
</evidence>
<evidence type="ECO:0000313" key="8">
    <source>
        <dbReference type="EMBL" id="SFD07473.1"/>
    </source>
</evidence>
<keyword evidence="3 6" id="KW-1133">Transmembrane helix</keyword>
<protein>
    <submittedName>
        <fullName evidence="8">Uncharacterized integral membrane protein</fullName>
    </submittedName>
</protein>
<dbReference type="RefSeq" id="WP_093427348.1">
    <property type="nucleotide sequence ID" value="NZ_FOMJ01000001.1"/>
</dbReference>
<evidence type="ECO:0000256" key="3">
    <source>
        <dbReference type="ARBA" id="ARBA00022989"/>
    </source>
</evidence>
<dbReference type="AlphaFoldDB" id="A0A1I1PKI1"/>
<gene>
    <name evidence="8" type="ORF">SAMN05660831_00720</name>
</gene>
<feature type="domain" description="Lipopolysaccharide assembly protein A" evidence="7">
    <location>
        <begin position="27"/>
        <end position="89"/>
    </location>
</feature>
<accession>A0A1I1PKI1</accession>
<proteinExistence type="predicted"/>
<name>A0A1I1PKI1_9GAMM</name>
<keyword evidence="9" id="KW-1185">Reference proteome</keyword>
<evidence type="ECO:0000256" key="4">
    <source>
        <dbReference type="ARBA" id="ARBA00023136"/>
    </source>
</evidence>
<reference evidence="8 9" key="1">
    <citation type="submission" date="2016-10" db="EMBL/GenBank/DDBJ databases">
        <authorList>
            <person name="de Groot N.N."/>
        </authorList>
    </citation>
    <scope>NUCLEOTIDE SEQUENCE [LARGE SCALE GENOMIC DNA]</scope>
    <source>
        <strain evidence="8 9">HL3</strain>
    </source>
</reference>
<keyword evidence="1" id="KW-1003">Cell membrane</keyword>
<keyword evidence="2 6" id="KW-0812">Transmembrane</keyword>
<dbReference type="EMBL" id="FOMJ01000001">
    <property type="protein sequence ID" value="SFD07473.1"/>
    <property type="molecule type" value="Genomic_DNA"/>
</dbReference>
<evidence type="ECO:0000256" key="5">
    <source>
        <dbReference type="SAM" id="Coils"/>
    </source>
</evidence>
<organism evidence="8 9">
    <name type="scientific">Thiohalospira halophila DSM 15071</name>
    <dbReference type="NCBI Taxonomy" id="1123397"/>
    <lineage>
        <taxon>Bacteria</taxon>
        <taxon>Pseudomonadati</taxon>
        <taxon>Pseudomonadota</taxon>
        <taxon>Gammaproteobacteria</taxon>
        <taxon>Thiohalospirales</taxon>
        <taxon>Thiohalospiraceae</taxon>
        <taxon>Thiohalospira</taxon>
    </lineage>
</organism>
<sequence>MRNTKRIIGFVLLLVVALAVLAFVVRNDALVAVDYFLAVREMPLAVALVGALFLGVVLGVLASLGWVWRLRRRIRTLRREVDNSRKEVENLRSMPLKDSA</sequence>
<dbReference type="Pfam" id="PF06305">
    <property type="entry name" value="LapA_dom"/>
    <property type="match status" value="1"/>
</dbReference>
<evidence type="ECO:0000256" key="6">
    <source>
        <dbReference type="SAM" id="Phobius"/>
    </source>
</evidence>
<evidence type="ECO:0000256" key="1">
    <source>
        <dbReference type="ARBA" id="ARBA00022475"/>
    </source>
</evidence>
<evidence type="ECO:0000313" key="9">
    <source>
        <dbReference type="Proteomes" id="UP000198611"/>
    </source>
</evidence>
<feature type="transmembrane region" description="Helical" evidence="6">
    <location>
        <begin position="46"/>
        <end position="68"/>
    </location>
</feature>
<dbReference type="InterPro" id="IPR010445">
    <property type="entry name" value="LapA_dom"/>
</dbReference>
<feature type="coiled-coil region" evidence="5">
    <location>
        <begin position="67"/>
        <end position="94"/>
    </location>
</feature>
<dbReference type="GO" id="GO:0005886">
    <property type="term" value="C:plasma membrane"/>
    <property type="evidence" value="ECO:0007669"/>
    <property type="project" value="InterPro"/>
</dbReference>
<dbReference type="STRING" id="1123397.SAMN05660831_00720"/>
<keyword evidence="5" id="KW-0175">Coiled coil</keyword>
<dbReference type="Proteomes" id="UP000198611">
    <property type="component" value="Unassembled WGS sequence"/>
</dbReference>